<evidence type="ECO:0000256" key="3">
    <source>
        <dbReference type="ARBA" id="ARBA00022692"/>
    </source>
</evidence>
<organism evidence="8 9">
    <name type="scientific">Aquibacillus halophilus</name>
    <dbReference type="NCBI Taxonomy" id="930132"/>
    <lineage>
        <taxon>Bacteria</taxon>
        <taxon>Bacillati</taxon>
        <taxon>Bacillota</taxon>
        <taxon>Bacilli</taxon>
        <taxon>Bacillales</taxon>
        <taxon>Bacillaceae</taxon>
        <taxon>Aquibacillus</taxon>
    </lineage>
</organism>
<keyword evidence="3 6" id="KW-0812">Transmembrane</keyword>
<dbReference type="GO" id="GO:0005886">
    <property type="term" value="C:plasma membrane"/>
    <property type="evidence" value="ECO:0007669"/>
    <property type="project" value="UniProtKB-SubCell"/>
</dbReference>
<evidence type="ECO:0000256" key="1">
    <source>
        <dbReference type="ARBA" id="ARBA00004651"/>
    </source>
</evidence>
<proteinExistence type="predicted"/>
<evidence type="ECO:0000313" key="8">
    <source>
        <dbReference type="EMBL" id="MRH44494.1"/>
    </source>
</evidence>
<evidence type="ECO:0000259" key="7">
    <source>
        <dbReference type="PROSITE" id="PS50850"/>
    </source>
</evidence>
<dbReference type="OrthoDB" id="5338069at2"/>
<feature type="transmembrane region" description="Helical" evidence="6">
    <location>
        <begin position="187"/>
        <end position="207"/>
    </location>
</feature>
<keyword evidence="2" id="KW-0813">Transport</keyword>
<dbReference type="PANTHER" id="PTHR23506:SF23">
    <property type="entry name" value="GH10249P"/>
    <property type="match status" value="1"/>
</dbReference>
<dbReference type="AlphaFoldDB" id="A0A6A8DFT3"/>
<dbReference type="RefSeq" id="WP_153738107.1">
    <property type="nucleotide sequence ID" value="NZ_WJNG01000016.1"/>
</dbReference>
<dbReference type="PROSITE" id="PS50850">
    <property type="entry name" value="MFS"/>
    <property type="match status" value="1"/>
</dbReference>
<comment type="subcellular location">
    <subcellularLocation>
        <location evidence="1">Cell membrane</location>
        <topology evidence="1">Multi-pass membrane protein</topology>
    </subcellularLocation>
</comment>
<dbReference type="Pfam" id="PF07690">
    <property type="entry name" value="MFS_1"/>
    <property type="match status" value="1"/>
</dbReference>
<dbReference type="Gene3D" id="1.20.1250.20">
    <property type="entry name" value="MFS general substrate transporter like domains"/>
    <property type="match status" value="1"/>
</dbReference>
<dbReference type="SUPFAM" id="SSF103473">
    <property type="entry name" value="MFS general substrate transporter"/>
    <property type="match status" value="1"/>
</dbReference>
<accession>A0A6A8DFT3</accession>
<dbReference type="InterPro" id="IPR036259">
    <property type="entry name" value="MFS_trans_sf"/>
</dbReference>
<dbReference type="GO" id="GO:0022857">
    <property type="term" value="F:transmembrane transporter activity"/>
    <property type="evidence" value="ECO:0007669"/>
    <property type="project" value="InterPro"/>
</dbReference>
<feature type="transmembrane region" description="Helical" evidence="6">
    <location>
        <begin position="29"/>
        <end position="54"/>
    </location>
</feature>
<feature type="transmembrane region" description="Helical" evidence="6">
    <location>
        <begin position="66"/>
        <end position="87"/>
    </location>
</feature>
<feature type="transmembrane region" description="Helical" evidence="6">
    <location>
        <begin position="94"/>
        <end position="112"/>
    </location>
</feature>
<keyword evidence="5 6" id="KW-0472">Membrane</keyword>
<gene>
    <name evidence="8" type="ORF">GH741_17760</name>
</gene>
<feature type="transmembrane region" description="Helical" evidence="6">
    <location>
        <begin position="402"/>
        <end position="420"/>
    </location>
</feature>
<feature type="transmembrane region" description="Helical" evidence="6">
    <location>
        <begin position="161"/>
        <end position="181"/>
    </location>
</feature>
<evidence type="ECO:0000256" key="6">
    <source>
        <dbReference type="SAM" id="Phobius"/>
    </source>
</evidence>
<reference evidence="8" key="1">
    <citation type="submission" date="2019-11" db="EMBL/GenBank/DDBJ databases">
        <authorList>
            <person name="Li J."/>
        </authorList>
    </citation>
    <scope>NUCLEOTIDE SEQUENCE</scope>
    <source>
        <strain evidence="8">B6B</strain>
    </source>
</reference>
<dbReference type="Proteomes" id="UP000799092">
    <property type="component" value="Unassembled WGS sequence"/>
</dbReference>
<dbReference type="InterPro" id="IPR011701">
    <property type="entry name" value="MFS"/>
</dbReference>
<feature type="transmembrane region" description="Helical" evidence="6">
    <location>
        <begin position="268"/>
        <end position="291"/>
    </location>
</feature>
<feature type="transmembrane region" description="Helical" evidence="6">
    <location>
        <begin position="312"/>
        <end position="329"/>
    </location>
</feature>
<feature type="transmembrane region" description="Helical" evidence="6">
    <location>
        <begin position="234"/>
        <end position="256"/>
    </location>
</feature>
<evidence type="ECO:0000256" key="2">
    <source>
        <dbReference type="ARBA" id="ARBA00022448"/>
    </source>
</evidence>
<comment type="caution">
    <text evidence="8">The sequence shown here is derived from an EMBL/GenBank/DDBJ whole genome shotgun (WGS) entry which is preliminary data.</text>
</comment>
<name>A0A6A8DFT3_9BACI</name>
<feature type="transmembrane region" description="Helical" evidence="6">
    <location>
        <begin position="335"/>
        <end position="354"/>
    </location>
</feature>
<evidence type="ECO:0000256" key="4">
    <source>
        <dbReference type="ARBA" id="ARBA00022989"/>
    </source>
</evidence>
<keyword evidence="4 6" id="KW-1133">Transmembrane helix</keyword>
<protein>
    <submittedName>
        <fullName evidence="8">MFS transporter</fullName>
    </submittedName>
</protein>
<keyword evidence="9" id="KW-1185">Reference proteome</keyword>
<feature type="transmembrane region" description="Helical" evidence="6">
    <location>
        <begin position="118"/>
        <end position="141"/>
    </location>
</feature>
<dbReference type="PANTHER" id="PTHR23506">
    <property type="entry name" value="GH10249P"/>
    <property type="match status" value="1"/>
</dbReference>
<evidence type="ECO:0000313" key="9">
    <source>
        <dbReference type="Proteomes" id="UP000799092"/>
    </source>
</evidence>
<feature type="domain" description="Major facilitator superfamily (MFS) profile" evidence="7">
    <location>
        <begin position="28"/>
        <end position="423"/>
    </location>
</feature>
<dbReference type="InterPro" id="IPR020846">
    <property type="entry name" value="MFS_dom"/>
</dbReference>
<dbReference type="EMBL" id="WJNG01000016">
    <property type="protein sequence ID" value="MRH44494.1"/>
    <property type="molecule type" value="Genomic_DNA"/>
</dbReference>
<dbReference type="InterPro" id="IPR050930">
    <property type="entry name" value="MFS_Vesicular_Transporter"/>
</dbReference>
<feature type="transmembrane region" description="Helical" evidence="6">
    <location>
        <begin position="374"/>
        <end position="396"/>
    </location>
</feature>
<sequence length="432" mass="48608">MVRKKSKRLKFNQSLPYVDGKDKTGSNQIIIISLATAVCLIGDSMLYIVLPIYWREIGLESLIEVGILLSINRFIRIPINPVIGAFYKRYNLKSGLIIAVIIASITTISYGIVEGFWIWLIIRACWGVGWSFFKLGTMLFIIERGSENGNRGHFLGLYNSLYRIGSIIGMFFGALFVQIHGLTITSIFFGLIAFFAIPFIIYFVPVVKVSQLSPDFKTINNIFRIKNHFTSKQALLIFVSGFLIMLSLEGTFTATLSSIIESKYGFEVTLYSLIIGAATIGGFIQSLKWFLLPFLFPMLGKVLDREKEKSKLFLFFLSLTIVFLIFFSFDLNIYLWLVIVFTLLLLSSILLLIVDTMATEFADLSSHKVDIISFYTISLDLGAAVGPIIGFMVGGIVGIENIGWMSVVIVSIVITMWFSNKTDMEEKNQRLA</sequence>
<evidence type="ECO:0000256" key="5">
    <source>
        <dbReference type="ARBA" id="ARBA00023136"/>
    </source>
</evidence>